<feature type="domain" description="PH" evidence="3">
    <location>
        <begin position="59"/>
        <end position="178"/>
    </location>
</feature>
<dbReference type="Pfam" id="PF00169">
    <property type="entry name" value="PH"/>
    <property type="match status" value="1"/>
</dbReference>
<dbReference type="Pfam" id="PF25541">
    <property type="entry name" value="TBCA_PH"/>
    <property type="match status" value="1"/>
</dbReference>
<dbReference type="Gene3D" id="2.30.29.30">
    <property type="entry name" value="Pleckstrin-homology domain (PH domain)/Phosphotyrosine-binding domain (PTB)"/>
    <property type="match status" value="1"/>
</dbReference>
<keyword evidence="1" id="KW-0175">Coiled coil</keyword>
<dbReference type="CTD" id="22874"/>
<dbReference type="SUPFAM" id="SSF50729">
    <property type="entry name" value="PH domain-like"/>
    <property type="match status" value="1"/>
</dbReference>
<dbReference type="AlphaFoldDB" id="A0A341BVI4"/>
<dbReference type="CDD" id="cd13248">
    <property type="entry name" value="PH_PEPP1_2_3"/>
    <property type="match status" value="1"/>
</dbReference>
<dbReference type="Proteomes" id="UP000252040">
    <property type="component" value="Unplaced"/>
</dbReference>
<feature type="coiled-coil region" evidence="1">
    <location>
        <begin position="564"/>
        <end position="591"/>
    </location>
</feature>
<dbReference type="RefSeq" id="XP_024606701.1">
    <property type="nucleotide sequence ID" value="XM_024750933.1"/>
</dbReference>
<feature type="coiled-coil region" evidence="1">
    <location>
        <begin position="623"/>
        <end position="650"/>
    </location>
</feature>
<keyword evidence="4" id="KW-1185">Reference proteome</keyword>
<feature type="compositionally biased region" description="Basic residues" evidence="2">
    <location>
        <begin position="848"/>
        <end position="862"/>
    </location>
</feature>
<feature type="compositionally biased region" description="Polar residues" evidence="2">
    <location>
        <begin position="732"/>
        <end position="741"/>
    </location>
</feature>
<dbReference type="InterPro" id="IPR001849">
    <property type="entry name" value="PH_domain"/>
</dbReference>
<dbReference type="PROSITE" id="PS50003">
    <property type="entry name" value="PH_DOMAIN"/>
    <property type="match status" value="1"/>
</dbReference>
<organism evidence="4 5">
    <name type="scientific">Neophocaena asiaeorientalis asiaeorientalis</name>
    <name type="common">Yangtze finless porpoise</name>
    <name type="synonym">Neophocaena phocaenoides subsp. asiaeorientalis</name>
    <dbReference type="NCBI Taxonomy" id="1706337"/>
    <lineage>
        <taxon>Eukaryota</taxon>
        <taxon>Metazoa</taxon>
        <taxon>Chordata</taxon>
        <taxon>Craniata</taxon>
        <taxon>Vertebrata</taxon>
        <taxon>Euteleostomi</taxon>
        <taxon>Mammalia</taxon>
        <taxon>Eutheria</taxon>
        <taxon>Laurasiatheria</taxon>
        <taxon>Artiodactyla</taxon>
        <taxon>Whippomorpha</taxon>
        <taxon>Cetacea</taxon>
        <taxon>Odontoceti</taxon>
        <taxon>Phocoenidae</taxon>
        <taxon>Neophocaena</taxon>
    </lineage>
</organism>
<feature type="compositionally biased region" description="Basic and acidic residues" evidence="2">
    <location>
        <begin position="1056"/>
        <end position="1069"/>
    </location>
</feature>
<feature type="region of interest" description="Disordered" evidence="2">
    <location>
        <begin position="182"/>
        <end position="337"/>
    </location>
</feature>
<dbReference type="FunFam" id="2.30.29.30:FF:000083">
    <property type="entry name" value="Pleckstrin homology domain-containing family A member 5"/>
    <property type="match status" value="1"/>
</dbReference>
<dbReference type="InterPro" id="IPR040392">
    <property type="entry name" value="PKHA4-7_PH"/>
</dbReference>
<proteinExistence type="predicted"/>
<dbReference type="GeneID" id="112403469"/>
<evidence type="ECO:0000313" key="4">
    <source>
        <dbReference type="Proteomes" id="UP000252040"/>
    </source>
</evidence>
<evidence type="ECO:0000256" key="2">
    <source>
        <dbReference type="SAM" id="MobiDB-lite"/>
    </source>
</evidence>
<dbReference type="InterPro" id="IPR011993">
    <property type="entry name" value="PH-like_dom_sf"/>
</dbReference>
<protein>
    <submittedName>
        <fullName evidence="5">Pleckstrin homology domain-containing family A member 6 isoform X5</fullName>
    </submittedName>
</protein>
<feature type="compositionally biased region" description="Low complexity" evidence="2">
    <location>
        <begin position="707"/>
        <end position="731"/>
    </location>
</feature>
<feature type="region of interest" description="Disordered" evidence="2">
    <location>
        <begin position="683"/>
        <end position="769"/>
    </location>
</feature>
<evidence type="ECO:0000256" key="1">
    <source>
        <dbReference type="SAM" id="Coils"/>
    </source>
</evidence>
<reference evidence="5" key="1">
    <citation type="submission" date="2025-08" db="UniProtKB">
        <authorList>
            <consortium name="RefSeq"/>
        </authorList>
    </citation>
    <scope>IDENTIFICATION</scope>
    <source>
        <tissue evidence="5">Meat</tissue>
    </source>
</reference>
<feature type="compositionally biased region" description="Basic and acidic residues" evidence="2">
    <location>
        <begin position="835"/>
        <end position="847"/>
    </location>
</feature>
<feature type="region of interest" description="Disordered" evidence="2">
    <location>
        <begin position="791"/>
        <end position="878"/>
    </location>
</feature>
<feature type="compositionally biased region" description="Polar residues" evidence="2">
    <location>
        <begin position="1"/>
        <end position="22"/>
    </location>
</feature>
<evidence type="ECO:0000259" key="3">
    <source>
        <dbReference type="PROSITE" id="PS50003"/>
    </source>
</evidence>
<dbReference type="PANTHER" id="PTHR12752">
    <property type="entry name" value="PHOSPHOINOSITOL 3-PHOSPHATE-BINDING PROTEIN"/>
    <property type="match status" value="1"/>
</dbReference>
<dbReference type="PANTHER" id="PTHR12752:SF5">
    <property type="entry name" value="PLECKSTRIN HOMOLOGY DOMAIN-CONTAINING FAMILY A MEMBER 6"/>
    <property type="match status" value="1"/>
</dbReference>
<feature type="compositionally biased region" description="Polar residues" evidence="2">
    <location>
        <begin position="287"/>
        <end position="301"/>
    </location>
</feature>
<dbReference type="InterPro" id="IPR057971">
    <property type="entry name" value="PKHA4-7_TBCA"/>
</dbReference>
<accession>A0A341BVI4</accession>
<feature type="compositionally biased region" description="Basic and acidic residues" evidence="2">
    <location>
        <begin position="221"/>
        <end position="252"/>
    </location>
</feature>
<feature type="region of interest" description="Disordered" evidence="2">
    <location>
        <begin position="1039"/>
        <end position="1069"/>
    </location>
</feature>
<feature type="region of interest" description="Disordered" evidence="2">
    <location>
        <begin position="1"/>
        <end position="39"/>
    </location>
</feature>
<sequence>MSNKTGGKRPTTANSDLSNHNMVSEVPPERPSVRATRTPRKAIAFGKRSHSMKRNPSAPVTKAGWLFKQASSGVKQWNKRWFVLVDRCLFYYKDEKEESVLGSIPLLSFRVAAVQPSDNISRKHTFKVTVCWVDEAGDSSTHCLSPQAEHAGVRTYFFSAESPEEQEAWIQAMGEAARVQIPPAQKSAPQAARHNHEKPDSENIPPSKHHHQPPQNSLPKPEPEAKTRGEGDGRGCEKVERRPERPDVKSEPLVKANGVHAGPEPASDPGSPYPEGPRVPGGGERPTQPNGWQYSSPSRPGSTAFPPQDSESGGHRRSFPPRANPDKIAQRKSSMNQLQQWVNLRRGVPPPEDLRSPSRFYPVSRRVPEYYSPYSSQYPDDYQYYPPGVRPDSICSMPAYDRISPPWALEDKRHSFRNGGGAAFQLREWKEPAGYGRQDGTTWIPSPSRQPVYYDELDAASGSLRRLSLQPRSHSVPRSPSQGSYSRARIFSPIRSPSARFERLPPRSEDIYADPAAYVMRRSVSSPKVPPYPEVFRDSLHTYKLNEQDTDKLLGKLCAQNKVVREQERLVQQLRAEKESLESALMGTHQELEMFGNQPAYPEKLLHKKESLQNQLIHIRVELSQATTALSNSTMEYEGLEAEVSALHDELWEQLSLDFQNEVLNRQIQKEIWRIQDVMEGLRKNNPSRGTDTAKHRGGLGPSGTYSSNSPASPLSSTSLTSPLSPFSLVSGSQGSPTKPGSNEPMASYEQSKKDPHQTSPLDTTRDVSLVPTRQEVEAEKQAALNKVGIVPPRTKSPTDEEVTPSRVVKRSASGLTNGLSSRERPKSAVFPGEGKVKMSVEEQIDRMRRHQSGSMKDKRRSLQLPASPAPDLSARPAYKVVRRHRSIHEVDISNLEAALRAEEPGGQAYETPREEIARLRKMELEPQRYDVDISKELSTPDKVLIPERYIDLEPDTPLSPEELKEKQKKVERIKTLIAKSSMQNVVPIGEGDLVDVPQDSESQLQEQEKRIEISCALATEASRRGRMLSGETGWASLRQGDRLTRRRGGSAVRQGARDRTGRCSLRSE</sequence>
<name>A0A341BVI4_NEOAA</name>
<gene>
    <name evidence="5" type="primary">PLEKHA6</name>
</gene>
<dbReference type="SMART" id="SM00233">
    <property type="entry name" value="PH"/>
    <property type="match status" value="1"/>
</dbReference>
<evidence type="ECO:0000313" key="5">
    <source>
        <dbReference type="RefSeq" id="XP_024606701.1"/>
    </source>
</evidence>